<evidence type="ECO:0000256" key="2">
    <source>
        <dbReference type="PROSITE-ProRule" id="PRU00335"/>
    </source>
</evidence>
<dbReference type="InterPro" id="IPR023772">
    <property type="entry name" value="DNA-bd_HTH_TetR-type_CS"/>
</dbReference>
<accession>A0A1H3FHZ5</accession>
<dbReference type="AlphaFoldDB" id="A0A1H3FHZ5"/>
<proteinExistence type="predicted"/>
<dbReference type="InterPro" id="IPR001647">
    <property type="entry name" value="HTH_TetR"/>
</dbReference>
<dbReference type="EMBL" id="FNPH01000001">
    <property type="protein sequence ID" value="SDX90641.1"/>
    <property type="molecule type" value="Genomic_DNA"/>
</dbReference>
<dbReference type="InterPro" id="IPR009057">
    <property type="entry name" value="Homeodomain-like_sf"/>
</dbReference>
<dbReference type="Proteomes" id="UP000242415">
    <property type="component" value="Unassembled WGS sequence"/>
</dbReference>
<dbReference type="GO" id="GO:0003700">
    <property type="term" value="F:DNA-binding transcription factor activity"/>
    <property type="evidence" value="ECO:0007669"/>
    <property type="project" value="TreeGrafter"/>
</dbReference>
<dbReference type="InterPro" id="IPR050109">
    <property type="entry name" value="HTH-type_TetR-like_transc_reg"/>
</dbReference>
<dbReference type="Pfam" id="PF17931">
    <property type="entry name" value="TetR_C_23"/>
    <property type="match status" value="1"/>
</dbReference>
<keyword evidence="1 2" id="KW-0238">DNA-binding</keyword>
<feature type="region of interest" description="Disordered" evidence="3">
    <location>
        <begin position="1"/>
        <end position="20"/>
    </location>
</feature>
<feature type="compositionally biased region" description="Low complexity" evidence="3">
    <location>
        <begin position="1"/>
        <end position="15"/>
    </location>
</feature>
<dbReference type="PROSITE" id="PS50977">
    <property type="entry name" value="HTH_TETR_2"/>
    <property type="match status" value="1"/>
</dbReference>
<evidence type="ECO:0000259" key="4">
    <source>
        <dbReference type="PROSITE" id="PS50977"/>
    </source>
</evidence>
<dbReference type="InterPro" id="IPR036271">
    <property type="entry name" value="Tet_transcr_reg_TetR-rel_C_sf"/>
</dbReference>
<dbReference type="Gene3D" id="1.10.357.10">
    <property type="entry name" value="Tetracycline Repressor, domain 2"/>
    <property type="match status" value="1"/>
</dbReference>
<name>A0A1H3FHZ5_9ACTN</name>
<organism evidence="5 6">
    <name type="scientific">Micromonospora pattaloongensis</name>
    <dbReference type="NCBI Taxonomy" id="405436"/>
    <lineage>
        <taxon>Bacteria</taxon>
        <taxon>Bacillati</taxon>
        <taxon>Actinomycetota</taxon>
        <taxon>Actinomycetes</taxon>
        <taxon>Micromonosporales</taxon>
        <taxon>Micromonosporaceae</taxon>
        <taxon>Micromonospora</taxon>
    </lineage>
</organism>
<dbReference type="OrthoDB" id="116659at2"/>
<dbReference type="InterPro" id="IPR041673">
    <property type="entry name" value="TetR_C_23"/>
</dbReference>
<keyword evidence="6" id="KW-1185">Reference proteome</keyword>
<dbReference type="PRINTS" id="PR00455">
    <property type="entry name" value="HTHTETR"/>
</dbReference>
<gene>
    <name evidence="5" type="ORF">SAMN05444365_10120</name>
</gene>
<feature type="DNA-binding region" description="H-T-H motif" evidence="2">
    <location>
        <begin position="43"/>
        <end position="62"/>
    </location>
</feature>
<dbReference type="Pfam" id="PF00440">
    <property type="entry name" value="TetR_N"/>
    <property type="match status" value="1"/>
</dbReference>
<dbReference type="GO" id="GO:0000976">
    <property type="term" value="F:transcription cis-regulatory region binding"/>
    <property type="evidence" value="ECO:0007669"/>
    <property type="project" value="TreeGrafter"/>
</dbReference>
<dbReference type="RefSeq" id="WP_091549862.1">
    <property type="nucleotide sequence ID" value="NZ_FNPH01000001.1"/>
</dbReference>
<evidence type="ECO:0000313" key="5">
    <source>
        <dbReference type="EMBL" id="SDX90641.1"/>
    </source>
</evidence>
<sequence length="232" mass="25308">MSEPTARPGAAAEPAGAHDEQTRRLILDTAVRLFGDRGYTETTMRAVAQEAGVAVGDAYYHFGSKEELIQGFYLGTQLEHRTVARPVLARESDLGPRLGGVLHAGLDVLAPHRAFAGTLLGAAAVPTSPLSPFSAESAEPRHVGIGLFREVLEGSSTRIDPEVRSELPDLLWLAYLALIFYWLHDRSPDQARTRALIDIAVPLIERGIGLSRVRVLRPITRHVLDVIQTVRP</sequence>
<dbReference type="SUPFAM" id="SSF46689">
    <property type="entry name" value="Homeodomain-like"/>
    <property type="match status" value="1"/>
</dbReference>
<reference evidence="6" key="1">
    <citation type="submission" date="2016-10" db="EMBL/GenBank/DDBJ databases">
        <authorList>
            <person name="Varghese N."/>
            <person name="Submissions S."/>
        </authorList>
    </citation>
    <scope>NUCLEOTIDE SEQUENCE [LARGE SCALE GENOMIC DNA]</scope>
    <source>
        <strain evidence="6">DSM 45245</strain>
    </source>
</reference>
<evidence type="ECO:0000256" key="1">
    <source>
        <dbReference type="ARBA" id="ARBA00023125"/>
    </source>
</evidence>
<evidence type="ECO:0000313" key="6">
    <source>
        <dbReference type="Proteomes" id="UP000242415"/>
    </source>
</evidence>
<feature type="domain" description="HTH tetR-type" evidence="4">
    <location>
        <begin position="20"/>
        <end position="80"/>
    </location>
</feature>
<dbReference type="STRING" id="405436.SAMN05444365_10120"/>
<dbReference type="PANTHER" id="PTHR30055">
    <property type="entry name" value="HTH-TYPE TRANSCRIPTIONAL REGULATOR RUTR"/>
    <property type="match status" value="1"/>
</dbReference>
<dbReference type="PROSITE" id="PS01081">
    <property type="entry name" value="HTH_TETR_1"/>
    <property type="match status" value="1"/>
</dbReference>
<protein>
    <submittedName>
        <fullName evidence="5">Transcriptional regulator, TetR family</fullName>
    </submittedName>
</protein>
<dbReference type="SUPFAM" id="SSF48498">
    <property type="entry name" value="Tetracyclin repressor-like, C-terminal domain"/>
    <property type="match status" value="1"/>
</dbReference>
<dbReference type="PANTHER" id="PTHR30055:SF146">
    <property type="entry name" value="HTH-TYPE TRANSCRIPTIONAL DUAL REGULATOR CECR"/>
    <property type="match status" value="1"/>
</dbReference>
<evidence type="ECO:0000256" key="3">
    <source>
        <dbReference type="SAM" id="MobiDB-lite"/>
    </source>
</evidence>